<name>A0A0V0J794_SCHSO</name>
<evidence type="ECO:0000256" key="1">
    <source>
        <dbReference type="SAM" id="SignalP"/>
    </source>
</evidence>
<keyword evidence="1" id="KW-0732">Signal</keyword>
<feature type="signal peptide" evidence="1">
    <location>
        <begin position="1"/>
        <end position="18"/>
    </location>
</feature>
<dbReference type="EMBL" id="GEEE01002028">
    <property type="protein sequence ID" value="JAP61197.1"/>
    <property type="molecule type" value="Transcribed_RNA"/>
</dbReference>
<reference evidence="2" key="1">
    <citation type="submission" date="2016-01" db="EMBL/GenBank/DDBJ databases">
        <title>Reference transcriptome for the parasite Schistocephalus solidus: insights into the molecular evolution of parasitism.</title>
        <authorList>
            <person name="Hebert F.O."/>
            <person name="Grambauer S."/>
            <person name="Barber I."/>
            <person name="Landry C.R."/>
            <person name="Aubin-Horth N."/>
        </authorList>
    </citation>
    <scope>NUCLEOTIDE SEQUENCE</scope>
</reference>
<proteinExistence type="predicted"/>
<sequence>MNMKTALAFLVYWQTVLSALDYMDVYVLPVTENPYGGYYTVADGYSFYKLCNSKYMVVKNTENCITFLMRNGMLDVEKNLEDKVRFKFVFCYNDAKPTEAPTTQTTKNLLAQWDLL</sequence>
<gene>
    <name evidence="2" type="ORF">TR143587</name>
</gene>
<dbReference type="AlphaFoldDB" id="A0A0V0J794"/>
<accession>A0A0V0J794</accession>
<protein>
    <submittedName>
        <fullName evidence="2">Uncharacterized protein</fullName>
    </submittedName>
</protein>
<feature type="chain" id="PRO_5006866745" evidence="1">
    <location>
        <begin position="19"/>
        <end position="116"/>
    </location>
</feature>
<evidence type="ECO:0000313" key="2">
    <source>
        <dbReference type="EMBL" id="JAP61197.1"/>
    </source>
</evidence>
<organism evidence="2">
    <name type="scientific">Schistocephalus solidus</name>
    <name type="common">Tapeworm</name>
    <dbReference type="NCBI Taxonomy" id="70667"/>
    <lineage>
        <taxon>Eukaryota</taxon>
        <taxon>Metazoa</taxon>
        <taxon>Spiralia</taxon>
        <taxon>Lophotrochozoa</taxon>
        <taxon>Platyhelminthes</taxon>
        <taxon>Cestoda</taxon>
        <taxon>Eucestoda</taxon>
        <taxon>Diphyllobothriidea</taxon>
        <taxon>Diphyllobothriidae</taxon>
        <taxon>Schistocephalus</taxon>
    </lineage>
</organism>